<reference evidence="1" key="2">
    <citation type="submission" date="2021-08" db="EMBL/GenBank/DDBJ databases">
        <authorList>
            <person name="Eriksson T."/>
        </authorList>
    </citation>
    <scope>NUCLEOTIDE SEQUENCE</scope>
    <source>
        <strain evidence="1">Stoneville</strain>
        <tissue evidence="1">Whole head</tissue>
    </source>
</reference>
<accession>A0A8J6LD93</accession>
<dbReference type="EMBL" id="JABDTM020021794">
    <property type="protein sequence ID" value="KAH0816277.1"/>
    <property type="molecule type" value="Genomic_DNA"/>
</dbReference>
<proteinExistence type="predicted"/>
<organism evidence="1 2">
    <name type="scientific">Tenebrio molitor</name>
    <name type="common">Yellow mealworm beetle</name>
    <dbReference type="NCBI Taxonomy" id="7067"/>
    <lineage>
        <taxon>Eukaryota</taxon>
        <taxon>Metazoa</taxon>
        <taxon>Ecdysozoa</taxon>
        <taxon>Arthropoda</taxon>
        <taxon>Hexapoda</taxon>
        <taxon>Insecta</taxon>
        <taxon>Pterygota</taxon>
        <taxon>Neoptera</taxon>
        <taxon>Endopterygota</taxon>
        <taxon>Coleoptera</taxon>
        <taxon>Polyphaga</taxon>
        <taxon>Cucujiformia</taxon>
        <taxon>Tenebrionidae</taxon>
        <taxon>Tenebrio</taxon>
    </lineage>
</organism>
<dbReference type="AlphaFoldDB" id="A0A8J6LD93"/>
<gene>
    <name evidence="1" type="ORF">GEV33_006514</name>
</gene>
<sequence>MGKKSITEFAQARSPKRCIRWFPKAPPEALSCFTELRNLDLPQVE</sequence>
<name>A0A8J6LD93_TENMO</name>
<dbReference type="Proteomes" id="UP000719412">
    <property type="component" value="Unassembled WGS sequence"/>
</dbReference>
<keyword evidence="2" id="KW-1185">Reference proteome</keyword>
<evidence type="ECO:0000313" key="2">
    <source>
        <dbReference type="Proteomes" id="UP000719412"/>
    </source>
</evidence>
<comment type="caution">
    <text evidence="1">The sequence shown here is derived from an EMBL/GenBank/DDBJ whole genome shotgun (WGS) entry which is preliminary data.</text>
</comment>
<reference evidence="1" key="1">
    <citation type="journal article" date="2020" name="J Insects Food Feed">
        <title>The yellow mealworm (Tenebrio molitor) genome: a resource for the emerging insects as food and feed industry.</title>
        <authorList>
            <person name="Eriksson T."/>
            <person name="Andere A."/>
            <person name="Kelstrup H."/>
            <person name="Emery V."/>
            <person name="Picard C."/>
        </authorList>
    </citation>
    <scope>NUCLEOTIDE SEQUENCE</scope>
    <source>
        <strain evidence="1">Stoneville</strain>
        <tissue evidence="1">Whole head</tissue>
    </source>
</reference>
<protein>
    <submittedName>
        <fullName evidence="1">Uncharacterized protein</fullName>
    </submittedName>
</protein>
<evidence type="ECO:0000313" key="1">
    <source>
        <dbReference type="EMBL" id="KAH0816277.1"/>
    </source>
</evidence>